<dbReference type="AlphaFoldDB" id="A0A150M487"/>
<proteinExistence type="predicted"/>
<evidence type="ECO:0000313" key="2">
    <source>
        <dbReference type="EMBL" id="KYD19215.1"/>
    </source>
</evidence>
<reference evidence="2 3" key="1">
    <citation type="submission" date="2016-01" db="EMBL/GenBank/DDBJ databases">
        <title>Draft Genome Sequences of Seven Thermophilic Sporeformers Isolated from Foods.</title>
        <authorList>
            <person name="Berendsen E.M."/>
            <person name="Wells-Bennik M.H."/>
            <person name="Krawcyk A.O."/>
            <person name="De Jong A."/>
            <person name="Holsappel S."/>
            <person name="Eijlander R.T."/>
            <person name="Kuipers O.P."/>
        </authorList>
    </citation>
    <scope>NUCLEOTIDE SEQUENCE [LARGE SCALE GENOMIC DNA]</scope>
    <source>
        <strain evidence="2 3">B4135</strain>
    </source>
</reference>
<organism evidence="2 3">
    <name type="scientific">Caldibacillus debilis</name>
    <dbReference type="NCBI Taxonomy" id="301148"/>
    <lineage>
        <taxon>Bacteria</taxon>
        <taxon>Bacillati</taxon>
        <taxon>Bacillota</taxon>
        <taxon>Bacilli</taxon>
        <taxon>Bacillales</taxon>
        <taxon>Bacillaceae</taxon>
        <taxon>Caldibacillus</taxon>
    </lineage>
</organism>
<gene>
    <name evidence="2" type="ORF">B4135_2139</name>
</gene>
<dbReference type="EMBL" id="LQYT01000043">
    <property type="protein sequence ID" value="KYD19215.1"/>
    <property type="molecule type" value="Genomic_DNA"/>
</dbReference>
<comment type="caution">
    <text evidence="2">The sequence shown here is derived from an EMBL/GenBank/DDBJ whole genome shotgun (WGS) entry which is preliminary data.</text>
</comment>
<dbReference type="Proteomes" id="UP000075683">
    <property type="component" value="Unassembled WGS sequence"/>
</dbReference>
<accession>A0A150M487</accession>
<feature type="region of interest" description="Disordered" evidence="1">
    <location>
        <begin position="1"/>
        <end position="23"/>
    </location>
</feature>
<dbReference type="STRING" id="301148.B4135_2139"/>
<evidence type="ECO:0000256" key="1">
    <source>
        <dbReference type="SAM" id="MobiDB-lite"/>
    </source>
</evidence>
<evidence type="ECO:0000313" key="3">
    <source>
        <dbReference type="Proteomes" id="UP000075683"/>
    </source>
</evidence>
<protein>
    <submittedName>
        <fullName evidence="2">Uncharacterized protein</fullName>
    </submittedName>
</protein>
<sequence>MNNKKQEIKRKKENLHVGGAPEGRQCHRLARSPACGDIPKGYAALNEEDFRRTEGPPAVRIPFPVATAYSLGSLLCPSLGGER</sequence>
<name>A0A150M487_9BACI</name>